<dbReference type="Proteomes" id="UP000188268">
    <property type="component" value="Unassembled WGS sequence"/>
</dbReference>
<dbReference type="AlphaFoldDB" id="A0A1R3HZQ5"/>
<accession>A0A1R3HZQ5</accession>
<proteinExistence type="predicted"/>
<dbReference type="Gramene" id="OMO75828">
    <property type="protein sequence ID" value="OMO75828"/>
    <property type="gene ID" value="CCACVL1_16025"/>
</dbReference>
<organism evidence="1 2">
    <name type="scientific">Corchorus capsularis</name>
    <name type="common">Jute</name>
    <dbReference type="NCBI Taxonomy" id="210143"/>
    <lineage>
        <taxon>Eukaryota</taxon>
        <taxon>Viridiplantae</taxon>
        <taxon>Streptophyta</taxon>
        <taxon>Embryophyta</taxon>
        <taxon>Tracheophyta</taxon>
        <taxon>Spermatophyta</taxon>
        <taxon>Magnoliopsida</taxon>
        <taxon>eudicotyledons</taxon>
        <taxon>Gunneridae</taxon>
        <taxon>Pentapetalae</taxon>
        <taxon>rosids</taxon>
        <taxon>malvids</taxon>
        <taxon>Malvales</taxon>
        <taxon>Malvaceae</taxon>
        <taxon>Grewioideae</taxon>
        <taxon>Apeibeae</taxon>
        <taxon>Corchorus</taxon>
    </lineage>
</organism>
<protein>
    <submittedName>
        <fullName evidence="1">Uncharacterized protein</fullName>
    </submittedName>
</protein>
<evidence type="ECO:0000313" key="2">
    <source>
        <dbReference type="Proteomes" id="UP000188268"/>
    </source>
</evidence>
<sequence length="86" mass="8831">MAQRLILFVCFSESYPTSTTTNIINAAGTAIASAKCLCTATDVPAASTNVAPSLPAAPHSAPSDTATDCGAHEIYYQSLLADSITH</sequence>
<name>A0A1R3HZQ5_COCAP</name>
<comment type="caution">
    <text evidence="1">The sequence shown here is derived from an EMBL/GenBank/DDBJ whole genome shotgun (WGS) entry which is preliminary data.</text>
</comment>
<evidence type="ECO:0000313" key="1">
    <source>
        <dbReference type="EMBL" id="OMO75828.1"/>
    </source>
</evidence>
<keyword evidence="2" id="KW-1185">Reference proteome</keyword>
<reference evidence="1 2" key="1">
    <citation type="submission" date="2013-09" db="EMBL/GenBank/DDBJ databases">
        <title>Corchorus capsularis genome sequencing.</title>
        <authorList>
            <person name="Alam M."/>
            <person name="Haque M.S."/>
            <person name="Islam M.S."/>
            <person name="Emdad E.M."/>
            <person name="Islam M.M."/>
            <person name="Ahmed B."/>
            <person name="Halim A."/>
            <person name="Hossen Q.M.M."/>
            <person name="Hossain M.Z."/>
            <person name="Ahmed R."/>
            <person name="Khan M.M."/>
            <person name="Islam R."/>
            <person name="Rashid M.M."/>
            <person name="Khan S.A."/>
            <person name="Rahman M.S."/>
            <person name="Alam M."/>
        </authorList>
    </citation>
    <scope>NUCLEOTIDE SEQUENCE [LARGE SCALE GENOMIC DNA]</scope>
    <source>
        <strain evidence="2">cv. CVL-1</strain>
        <tissue evidence="1">Whole seedling</tissue>
    </source>
</reference>
<dbReference type="EMBL" id="AWWV01010945">
    <property type="protein sequence ID" value="OMO75828.1"/>
    <property type="molecule type" value="Genomic_DNA"/>
</dbReference>
<gene>
    <name evidence="1" type="ORF">CCACVL1_16025</name>
</gene>